<feature type="transmembrane region" description="Helical" evidence="15">
    <location>
        <begin position="745"/>
        <end position="778"/>
    </location>
</feature>
<evidence type="ECO:0000256" key="10">
    <source>
        <dbReference type="ARBA" id="ARBA00023136"/>
    </source>
</evidence>
<dbReference type="InterPro" id="IPR036640">
    <property type="entry name" value="ABC1_TM_sf"/>
</dbReference>
<dbReference type="GO" id="GO:0016887">
    <property type="term" value="F:ATP hydrolysis activity"/>
    <property type="evidence" value="ECO:0007669"/>
    <property type="project" value="InterPro"/>
</dbReference>
<gene>
    <name evidence="18" type="ORF">ASPVEDRAFT_40259</name>
</gene>
<dbReference type="Proteomes" id="UP000184073">
    <property type="component" value="Unassembled WGS sequence"/>
</dbReference>
<dbReference type="PANTHER" id="PTHR43394">
    <property type="entry name" value="ATP-DEPENDENT PERMEASE MDL1, MITOCHONDRIAL"/>
    <property type="match status" value="1"/>
</dbReference>
<keyword evidence="10 15" id="KW-0472">Membrane</keyword>
<evidence type="ECO:0000313" key="18">
    <source>
        <dbReference type="EMBL" id="OJJ00725.1"/>
    </source>
</evidence>
<keyword evidence="19" id="KW-1185">Reference proteome</keyword>
<keyword evidence="7" id="KW-0547">Nucleotide-binding</keyword>
<comment type="subcellular location">
    <subcellularLocation>
        <location evidence="1">Cell membrane</location>
        <topology evidence="1">Multi-pass membrane protein</topology>
    </subcellularLocation>
</comment>
<dbReference type="GO" id="GO:0005743">
    <property type="term" value="C:mitochondrial inner membrane"/>
    <property type="evidence" value="ECO:0007669"/>
    <property type="project" value="TreeGrafter"/>
</dbReference>
<dbReference type="InterPro" id="IPR027417">
    <property type="entry name" value="P-loop_NTPase"/>
</dbReference>
<dbReference type="CDD" id="cd18577">
    <property type="entry name" value="ABC_6TM_Pgp_ABCB1_D1_like"/>
    <property type="match status" value="1"/>
</dbReference>
<feature type="transmembrane region" description="Helical" evidence="15">
    <location>
        <begin position="320"/>
        <end position="347"/>
    </location>
</feature>
<dbReference type="SMART" id="SM00382">
    <property type="entry name" value="AAA"/>
    <property type="match status" value="2"/>
</dbReference>
<dbReference type="Gene3D" id="3.40.50.300">
    <property type="entry name" value="P-loop containing nucleotide triphosphate hydrolases"/>
    <property type="match status" value="2"/>
</dbReference>
<evidence type="ECO:0000256" key="11">
    <source>
        <dbReference type="ARBA" id="ARBA00023180"/>
    </source>
</evidence>
<evidence type="ECO:0000259" key="17">
    <source>
        <dbReference type="PROSITE" id="PS50929"/>
    </source>
</evidence>
<dbReference type="GO" id="GO:0005524">
    <property type="term" value="F:ATP binding"/>
    <property type="evidence" value="ECO:0007669"/>
    <property type="project" value="UniProtKB-KW"/>
</dbReference>
<dbReference type="VEuPathDB" id="FungiDB:ASPVEDRAFT_40259"/>
<evidence type="ECO:0000256" key="2">
    <source>
        <dbReference type="ARBA" id="ARBA00007577"/>
    </source>
</evidence>
<keyword evidence="5 15" id="KW-0812">Transmembrane</keyword>
<dbReference type="Pfam" id="PF00664">
    <property type="entry name" value="ABC_membrane"/>
    <property type="match status" value="2"/>
</dbReference>
<evidence type="ECO:0000256" key="3">
    <source>
        <dbReference type="ARBA" id="ARBA00022448"/>
    </source>
</evidence>
<sequence length="1276" mass="140149">MNSKPVVDEQREAQPDSEMAAEGGPDKAEDIKLPFFPSYMRILSYGTGNYGWLLMIVGLGCAMGSGVALPLMNIIFGDITKDFSEYFLPGSGVTESEFKAAVSKNSLFIVYLFIGKFVLTYIFTISFRVISLKASSAIRLEYMRALFAQPVSKLDEISVGTVTNTITGLSNTLQESMSDRLAILFQSIAILVAAYAIAFRYSWALTLVVSSAMLFMGLCLTVAAPMLIKGNRGVELADEKHAAVAADVFSSIRTVFSLGAEASLARKYGEWAEEARRRATKLAPVMGVHLGLMFFSMYASFALAFWFGLKLYREGNIPDVGVVITVFFSVLIVTTVLGSIFAPFMVITKAVSASGSFFSIIDSERRPVDGIRMSSRSDIVFSDVTFAYPTRPEVSVLKSFSVCFQRGKVTALVGPSGSGKSTIVALLERWYDLSASYEKEDVVKPTATGSIEVNGHNINELDLKWWRTQIGLVQQEPFLFHDTVYNNVCFGLIGSEWDGESEQVKRKLVIAACKEAFADEFVQRLPLGYETIVGEGGITLSGGQRQRLAIARAIVSQPTILVLDEATSAIDVRGEKIVQAALDHVSRDRTTITIAHRLSTVRNADHIVVIKDGTKCEEGTHDELLSMNGVYHDLVHAQQLVPLTEQNDPVTEEVEAEVYDSMPLEGEPVSNNNQTTEAKAKKIGAFRNFGIVMYEQRRYSWLYGIVLVAAGAGGAGYAVQSFLFAKLVEAFQFTGKQLEDAANFWALMFFILALCVMAVYFTLGFSSTIFSSFVAAVYRKDYFRSLLRQPIPFFDQDANASGSLGGRLSSDIRQLQELFSTNGIFPLISIFTVIGCVAVSFAFGWKLAAVTFFAALPFIFGAAYIRIRYELEFEGLNAKVYAESSKFAAEAIRAFRTVSALTMEGHILDKYSDLLAEQRQMALRKAYFAALVISLSSTVDFCAMALTFWYGGQLLVTKEYDLVAFFVVYIAIIQGGQTAGQFFSFAPNIAQAMASAGRILQMRTLNERTTTSNNAQIPDSPDIQFKQVSFKYASRESPVFADLDFTVESGQFAALVGPSGCGKSTVASLLERFYEPTQGSILFGKTPIDSMDLSSYRKSLSLVAQESKLFSGSIRENLLLGIEDDTSETVEERMIEAAKDAEIHEFINSLPDGYATQLGANAQTSLSGGQKQRLCIARALLRNPRLLILDEATSSLDSQSEKLIQQAIERLAGKGELTILAIAHRLATIQQADVIFVFGEGAPGQGSRIVERGTHHELLRNRGAYWQMCQAQALDR</sequence>
<evidence type="ECO:0000256" key="8">
    <source>
        <dbReference type="ARBA" id="ARBA00022840"/>
    </source>
</evidence>
<dbReference type="InterPro" id="IPR039421">
    <property type="entry name" value="Type_1_exporter"/>
</dbReference>
<feature type="region of interest" description="Disordered" evidence="14">
    <location>
        <begin position="1"/>
        <end position="26"/>
    </location>
</feature>
<dbReference type="PROSITE" id="PS00211">
    <property type="entry name" value="ABC_TRANSPORTER_1"/>
    <property type="match status" value="2"/>
</dbReference>
<feature type="transmembrane region" description="Helical" evidence="15">
    <location>
        <begin position="181"/>
        <end position="198"/>
    </location>
</feature>
<dbReference type="RefSeq" id="XP_040666487.1">
    <property type="nucleotide sequence ID" value="XM_040812106.1"/>
</dbReference>
<dbReference type="SUPFAM" id="SSF90123">
    <property type="entry name" value="ABC transporter transmembrane region"/>
    <property type="match status" value="2"/>
</dbReference>
<proteinExistence type="inferred from homology"/>
<dbReference type="GeneID" id="63727617"/>
<dbReference type="EMBL" id="KV878127">
    <property type="protein sequence ID" value="OJJ00725.1"/>
    <property type="molecule type" value="Genomic_DNA"/>
</dbReference>
<feature type="transmembrane region" description="Helical" evidence="15">
    <location>
        <begin position="108"/>
        <end position="130"/>
    </location>
</feature>
<reference evidence="19" key="1">
    <citation type="journal article" date="2017" name="Genome Biol.">
        <title>Comparative genomics reveals high biological diversity and specific adaptations in the industrially and medically important fungal genus Aspergillus.</title>
        <authorList>
            <person name="de Vries R.P."/>
            <person name="Riley R."/>
            <person name="Wiebenga A."/>
            <person name="Aguilar-Osorio G."/>
            <person name="Amillis S."/>
            <person name="Uchima C.A."/>
            <person name="Anderluh G."/>
            <person name="Asadollahi M."/>
            <person name="Askin M."/>
            <person name="Barry K."/>
            <person name="Battaglia E."/>
            <person name="Bayram O."/>
            <person name="Benocci T."/>
            <person name="Braus-Stromeyer S.A."/>
            <person name="Caldana C."/>
            <person name="Canovas D."/>
            <person name="Cerqueira G.C."/>
            <person name="Chen F."/>
            <person name="Chen W."/>
            <person name="Choi C."/>
            <person name="Clum A."/>
            <person name="Dos Santos R.A."/>
            <person name="Damasio A.R."/>
            <person name="Diallinas G."/>
            <person name="Emri T."/>
            <person name="Fekete E."/>
            <person name="Flipphi M."/>
            <person name="Freyberg S."/>
            <person name="Gallo A."/>
            <person name="Gournas C."/>
            <person name="Habgood R."/>
            <person name="Hainaut M."/>
            <person name="Harispe M.L."/>
            <person name="Henrissat B."/>
            <person name="Hilden K.S."/>
            <person name="Hope R."/>
            <person name="Hossain A."/>
            <person name="Karabika E."/>
            <person name="Karaffa L."/>
            <person name="Karanyi Z."/>
            <person name="Krasevec N."/>
            <person name="Kuo A."/>
            <person name="Kusch H."/>
            <person name="LaButti K."/>
            <person name="Lagendijk E.L."/>
            <person name="Lapidus A."/>
            <person name="Levasseur A."/>
            <person name="Lindquist E."/>
            <person name="Lipzen A."/>
            <person name="Logrieco A.F."/>
            <person name="MacCabe A."/>
            <person name="Maekelae M.R."/>
            <person name="Malavazi I."/>
            <person name="Melin P."/>
            <person name="Meyer V."/>
            <person name="Mielnichuk N."/>
            <person name="Miskei M."/>
            <person name="Molnar A.P."/>
            <person name="Mule G."/>
            <person name="Ngan C.Y."/>
            <person name="Orejas M."/>
            <person name="Orosz E."/>
            <person name="Ouedraogo J.P."/>
            <person name="Overkamp K.M."/>
            <person name="Park H.-S."/>
            <person name="Perrone G."/>
            <person name="Piumi F."/>
            <person name="Punt P.J."/>
            <person name="Ram A.F."/>
            <person name="Ramon A."/>
            <person name="Rauscher S."/>
            <person name="Record E."/>
            <person name="Riano-Pachon D.M."/>
            <person name="Robert V."/>
            <person name="Roehrig J."/>
            <person name="Ruller R."/>
            <person name="Salamov A."/>
            <person name="Salih N.S."/>
            <person name="Samson R.A."/>
            <person name="Sandor E."/>
            <person name="Sanguinetti M."/>
            <person name="Schuetze T."/>
            <person name="Sepcic K."/>
            <person name="Shelest E."/>
            <person name="Sherlock G."/>
            <person name="Sophianopoulou V."/>
            <person name="Squina F.M."/>
            <person name="Sun H."/>
            <person name="Susca A."/>
            <person name="Todd R.B."/>
            <person name="Tsang A."/>
            <person name="Unkles S.E."/>
            <person name="van de Wiele N."/>
            <person name="van Rossen-Uffink D."/>
            <person name="Oliveira J.V."/>
            <person name="Vesth T.C."/>
            <person name="Visser J."/>
            <person name="Yu J.-H."/>
            <person name="Zhou M."/>
            <person name="Andersen M.R."/>
            <person name="Archer D.B."/>
            <person name="Baker S.E."/>
            <person name="Benoit I."/>
            <person name="Brakhage A.A."/>
            <person name="Braus G.H."/>
            <person name="Fischer R."/>
            <person name="Frisvad J.C."/>
            <person name="Goldman G.H."/>
            <person name="Houbraken J."/>
            <person name="Oakley B."/>
            <person name="Pocsi I."/>
            <person name="Scazzocchio C."/>
            <person name="Seiboth B."/>
            <person name="vanKuyk P.A."/>
            <person name="Wortman J."/>
            <person name="Dyer P.S."/>
            <person name="Grigoriev I.V."/>
        </authorList>
    </citation>
    <scope>NUCLEOTIDE SEQUENCE [LARGE SCALE GENOMIC DNA]</scope>
    <source>
        <strain evidence="19">CBS 583.65</strain>
    </source>
</reference>
<dbReference type="OrthoDB" id="6500128at2759"/>
<feature type="domain" description="ABC transmembrane type-1" evidence="17">
    <location>
        <begin position="705"/>
        <end position="991"/>
    </location>
</feature>
<feature type="domain" description="ABC transporter" evidence="16">
    <location>
        <begin position="379"/>
        <end position="637"/>
    </location>
</feature>
<dbReference type="FunFam" id="3.40.50.300:FF:000913">
    <property type="entry name" value="ABC multidrug transporter SitT"/>
    <property type="match status" value="1"/>
</dbReference>
<feature type="compositionally biased region" description="Basic and acidic residues" evidence="14">
    <location>
        <begin position="1"/>
        <end position="14"/>
    </location>
</feature>
<evidence type="ECO:0000256" key="4">
    <source>
        <dbReference type="ARBA" id="ARBA00022475"/>
    </source>
</evidence>
<feature type="transmembrane region" description="Helical" evidence="15">
    <location>
        <begin position="926"/>
        <end position="950"/>
    </location>
</feature>
<feature type="domain" description="ABC transmembrane type-1" evidence="17">
    <location>
        <begin position="56"/>
        <end position="349"/>
    </location>
</feature>
<dbReference type="Gene3D" id="1.20.1560.10">
    <property type="entry name" value="ABC transporter type 1, transmembrane domain"/>
    <property type="match status" value="1"/>
</dbReference>
<dbReference type="GO" id="GO:0090374">
    <property type="term" value="P:oligopeptide export from mitochondrion"/>
    <property type="evidence" value="ECO:0007669"/>
    <property type="project" value="TreeGrafter"/>
</dbReference>
<feature type="transmembrane region" description="Helical" evidence="15">
    <location>
        <begin position="204"/>
        <end position="228"/>
    </location>
</feature>
<evidence type="ECO:0000256" key="7">
    <source>
        <dbReference type="ARBA" id="ARBA00022741"/>
    </source>
</evidence>
<keyword evidence="11" id="KW-0325">Glycoprotein</keyword>
<feature type="transmembrane region" description="Helical" evidence="15">
    <location>
        <begin position="50"/>
        <end position="76"/>
    </location>
</feature>
<dbReference type="InterPro" id="IPR003439">
    <property type="entry name" value="ABC_transporter-like_ATP-bd"/>
</dbReference>
<dbReference type="AlphaFoldDB" id="A0A1L9PH03"/>
<keyword evidence="3" id="KW-0813">Transport</keyword>
<accession>A0A1L9PH03</accession>
<evidence type="ECO:0000313" key="19">
    <source>
        <dbReference type="Proteomes" id="UP000184073"/>
    </source>
</evidence>
<dbReference type="SUPFAM" id="SSF52540">
    <property type="entry name" value="P-loop containing nucleoside triphosphate hydrolases"/>
    <property type="match status" value="2"/>
</dbReference>
<feature type="transmembrane region" description="Helical" evidence="15">
    <location>
        <begin position="823"/>
        <end position="843"/>
    </location>
</feature>
<keyword evidence="4" id="KW-1003">Cell membrane</keyword>
<dbReference type="FunFam" id="3.40.50.300:FF:001530">
    <property type="entry name" value="ABC multidrug transporter (Eurofung)"/>
    <property type="match status" value="1"/>
</dbReference>
<name>A0A1L9PH03_ASPVE</name>
<dbReference type="InterPro" id="IPR003593">
    <property type="entry name" value="AAA+_ATPase"/>
</dbReference>
<dbReference type="CDD" id="cd18578">
    <property type="entry name" value="ABC_6TM_Pgp_ABCB1_D2_like"/>
    <property type="match status" value="1"/>
</dbReference>
<keyword evidence="8" id="KW-0067">ATP-binding</keyword>
<protein>
    <recommendedName>
        <fullName evidence="13">ABC multidrug transporter atrC</fullName>
    </recommendedName>
</protein>
<dbReference type="PROSITE" id="PS50929">
    <property type="entry name" value="ABC_TM1F"/>
    <property type="match status" value="2"/>
</dbReference>
<dbReference type="PANTHER" id="PTHR43394:SF27">
    <property type="entry name" value="ATP-DEPENDENT TRANSLOCASE ABCB1-LIKE"/>
    <property type="match status" value="1"/>
</dbReference>
<evidence type="ECO:0000256" key="1">
    <source>
        <dbReference type="ARBA" id="ARBA00004651"/>
    </source>
</evidence>
<feature type="transmembrane region" description="Helical" evidence="15">
    <location>
        <begin position="849"/>
        <end position="867"/>
    </location>
</feature>
<feature type="transmembrane region" description="Helical" evidence="15">
    <location>
        <begin position="701"/>
        <end position="725"/>
    </location>
</feature>
<evidence type="ECO:0000256" key="13">
    <source>
        <dbReference type="ARBA" id="ARBA00069002"/>
    </source>
</evidence>
<comment type="function">
    <text evidence="12">Pleiotropic ABC efflux transporter involved in the protection of the cells against a wide range of toxic compounds.</text>
</comment>
<dbReference type="GO" id="GO:0005886">
    <property type="term" value="C:plasma membrane"/>
    <property type="evidence" value="ECO:0007669"/>
    <property type="project" value="UniProtKB-SubCell"/>
</dbReference>
<feature type="transmembrane region" description="Helical" evidence="15">
    <location>
        <begin position="962"/>
        <end position="983"/>
    </location>
</feature>
<evidence type="ECO:0000256" key="9">
    <source>
        <dbReference type="ARBA" id="ARBA00022989"/>
    </source>
</evidence>
<dbReference type="InterPro" id="IPR017871">
    <property type="entry name" value="ABC_transporter-like_CS"/>
</dbReference>
<dbReference type="PROSITE" id="PS50893">
    <property type="entry name" value="ABC_TRANSPORTER_2"/>
    <property type="match status" value="2"/>
</dbReference>
<evidence type="ECO:0000256" key="12">
    <source>
        <dbReference type="ARBA" id="ARBA00057040"/>
    </source>
</evidence>
<feature type="domain" description="ABC transporter" evidence="16">
    <location>
        <begin position="1023"/>
        <end position="1271"/>
    </location>
</feature>
<keyword evidence="6" id="KW-0677">Repeat</keyword>
<comment type="similarity">
    <text evidence="2">Belongs to the ABC transporter superfamily. ABCB family. Multidrug resistance exporter (TC 3.A.1.201) subfamily.</text>
</comment>
<evidence type="ECO:0000256" key="6">
    <source>
        <dbReference type="ARBA" id="ARBA00022737"/>
    </source>
</evidence>
<dbReference type="FunFam" id="1.20.1560.10:FF:000057">
    <property type="entry name" value="ABC multidrug transporter SitT"/>
    <property type="match status" value="1"/>
</dbReference>
<dbReference type="STRING" id="1036611.A0A1L9PH03"/>
<evidence type="ECO:0000256" key="14">
    <source>
        <dbReference type="SAM" id="MobiDB-lite"/>
    </source>
</evidence>
<dbReference type="Pfam" id="PF00005">
    <property type="entry name" value="ABC_tran"/>
    <property type="match status" value="2"/>
</dbReference>
<organism evidence="18 19">
    <name type="scientific">Aspergillus versicolor CBS 583.65</name>
    <dbReference type="NCBI Taxonomy" id="1036611"/>
    <lineage>
        <taxon>Eukaryota</taxon>
        <taxon>Fungi</taxon>
        <taxon>Dikarya</taxon>
        <taxon>Ascomycota</taxon>
        <taxon>Pezizomycotina</taxon>
        <taxon>Eurotiomycetes</taxon>
        <taxon>Eurotiomycetidae</taxon>
        <taxon>Eurotiales</taxon>
        <taxon>Aspergillaceae</taxon>
        <taxon>Aspergillus</taxon>
        <taxon>Aspergillus subgen. Nidulantes</taxon>
    </lineage>
</organism>
<dbReference type="GO" id="GO:0015421">
    <property type="term" value="F:ABC-type oligopeptide transporter activity"/>
    <property type="evidence" value="ECO:0007669"/>
    <property type="project" value="TreeGrafter"/>
</dbReference>
<evidence type="ECO:0000256" key="15">
    <source>
        <dbReference type="SAM" id="Phobius"/>
    </source>
</evidence>
<evidence type="ECO:0000256" key="5">
    <source>
        <dbReference type="ARBA" id="ARBA00022692"/>
    </source>
</evidence>
<evidence type="ECO:0000259" key="16">
    <source>
        <dbReference type="PROSITE" id="PS50893"/>
    </source>
</evidence>
<dbReference type="InterPro" id="IPR011527">
    <property type="entry name" value="ABC1_TM_dom"/>
</dbReference>
<keyword evidence="9 15" id="KW-1133">Transmembrane helix</keyword>
<feature type="transmembrane region" description="Helical" evidence="15">
    <location>
        <begin position="286"/>
        <end position="308"/>
    </location>
</feature>